<dbReference type="InterPro" id="IPR050490">
    <property type="entry name" value="Bact_solute-bd_prot1"/>
</dbReference>
<evidence type="ECO:0000313" key="3">
    <source>
        <dbReference type="Proteomes" id="UP001500731"/>
    </source>
</evidence>
<dbReference type="EMBL" id="BAABGP010000026">
    <property type="protein sequence ID" value="GAA4491880.1"/>
    <property type="molecule type" value="Genomic_DNA"/>
</dbReference>
<dbReference type="Proteomes" id="UP001500731">
    <property type="component" value="Unassembled WGS sequence"/>
</dbReference>
<evidence type="ECO:0000313" key="2">
    <source>
        <dbReference type="EMBL" id="GAA4491880.1"/>
    </source>
</evidence>
<sequence length="447" mass="47578">MQYAKTRPLGKRLVLAVAGIAVSALALAGCSGASAATGGSGAKTSIQFMYATGDETWNSVVAALVKQFNAKSTTTTVTAVPLPSGADYATQMKTVDATGHWPAIVDMRDTATYVKAGKLAPIPSDVTSLLTQNAFAKAADGNVYTVPYSALNGELGINIVYNKDYFKKHKLSVPKTYGDFLTLLKDIKANGDMPLATAAAEVWPSDQLWKPLAAPIFAKHSDQGGFWNEAKAGKVSISDLRQPLEELKSITDDYVLKGWQSTADAQTTTLLVNGQAVMATSSAGLGRLMDINKVDPKFNAGIFIIPDAEGNIPVLKNSVDGSTAGGLAISAQAQKDKKQYASAVEFLKFFYSVPAANLMEKSGWISPDIADSAKVTRNSSIPGASDYFALLKNPKLVWYENNPSFTTFSAFNTFFRQSRIAMQDGQASIDDTIAKVQSEFDKDAAAG</sequence>
<protein>
    <recommendedName>
        <fullName evidence="4">Raffinose/stachyose/melibiose transport system substrate-binding protein</fullName>
    </recommendedName>
</protein>
<gene>
    <name evidence="2" type="ORF">GCM10023171_36540</name>
</gene>
<dbReference type="Gene3D" id="3.40.190.10">
    <property type="entry name" value="Periplasmic binding protein-like II"/>
    <property type="match status" value="2"/>
</dbReference>
<dbReference type="PROSITE" id="PS51257">
    <property type="entry name" value="PROKAR_LIPOPROTEIN"/>
    <property type="match status" value="1"/>
</dbReference>
<dbReference type="PANTHER" id="PTHR43649:SF17">
    <property type="entry name" value="ABC TRANSPORTER SOLUTE BINDING PROTEIN-SUGAR TRANSPORT"/>
    <property type="match status" value="1"/>
</dbReference>
<evidence type="ECO:0000256" key="1">
    <source>
        <dbReference type="SAM" id="SignalP"/>
    </source>
</evidence>
<accession>A0ABP8PVL1</accession>
<reference evidence="3" key="1">
    <citation type="journal article" date="2019" name="Int. J. Syst. Evol. Microbiol.">
        <title>The Global Catalogue of Microorganisms (GCM) 10K type strain sequencing project: providing services to taxonomists for standard genome sequencing and annotation.</title>
        <authorList>
            <consortium name="The Broad Institute Genomics Platform"/>
            <consortium name="The Broad Institute Genome Sequencing Center for Infectious Disease"/>
            <person name="Wu L."/>
            <person name="Ma J."/>
        </authorList>
    </citation>
    <scope>NUCLEOTIDE SEQUENCE [LARGE SCALE GENOMIC DNA]</scope>
    <source>
        <strain evidence="3">JCM 17839</strain>
    </source>
</reference>
<organism evidence="2 3">
    <name type="scientific">Microbacterium panaciterrae</name>
    <dbReference type="NCBI Taxonomy" id="985759"/>
    <lineage>
        <taxon>Bacteria</taxon>
        <taxon>Bacillati</taxon>
        <taxon>Actinomycetota</taxon>
        <taxon>Actinomycetes</taxon>
        <taxon>Micrococcales</taxon>
        <taxon>Microbacteriaceae</taxon>
        <taxon>Microbacterium</taxon>
    </lineage>
</organism>
<proteinExistence type="predicted"/>
<comment type="caution">
    <text evidence="2">The sequence shown here is derived from an EMBL/GenBank/DDBJ whole genome shotgun (WGS) entry which is preliminary data.</text>
</comment>
<feature type="signal peptide" evidence="1">
    <location>
        <begin position="1"/>
        <end position="28"/>
    </location>
</feature>
<dbReference type="PANTHER" id="PTHR43649">
    <property type="entry name" value="ARABINOSE-BINDING PROTEIN-RELATED"/>
    <property type="match status" value="1"/>
</dbReference>
<keyword evidence="1" id="KW-0732">Signal</keyword>
<feature type="chain" id="PRO_5045314534" description="Raffinose/stachyose/melibiose transport system substrate-binding protein" evidence="1">
    <location>
        <begin position="29"/>
        <end position="447"/>
    </location>
</feature>
<name>A0ABP8PVL1_9MICO</name>
<keyword evidence="3" id="KW-1185">Reference proteome</keyword>
<dbReference type="RefSeq" id="WP_345188926.1">
    <property type="nucleotide sequence ID" value="NZ_BAABGP010000026.1"/>
</dbReference>
<evidence type="ECO:0008006" key="4">
    <source>
        <dbReference type="Google" id="ProtNLM"/>
    </source>
</evidence>
<dbReference type="SUPFAM" id="SSF53850">
    <property type="entry name" value="Periplasmic binding protein-like II"/>
    <property type="match status" value="1"/>
</dbReference>